<dbReference type="Pfam" id="PF00085">
    <property type="entry name" value="Thioredoxin"/>
    <property type="match status" value="1"/>
</dbReference>
<evidence type="ECO:0000259" key="1">
    <source>
        <dbReference type="Pfam" id="PF00085"/>
    </source>
</evidence>
<gene>
    <name evidence="2" type="ORF">SPIRO4BDMA_40203</name>
</gene>
<keyword evidence="2" id="KW-0413">Isomerase</keyword>
<dbReference type="InterPro" id="IPR013766">
    <property type="entry name" value="Thioredoxin_domain"/>
</dbReference>
<feature type="domain" description="Thioredoxin" evidence="1">
    <location>
        <begin position="24"/>
        <end position="94"/>
    </location>
</feature>
<accession>A0A3P3XN07</accession>
<name>A0A3P3XN07_9SPIR</name>
<dbReference type="GO" id="GO:0016853">
    <property type="term" value="F:isomerase activity"/>
    <property type="evidence" value="ECO:0007669"/>
    <property type="project" value="UniProtKB-KW"/>
</dbReference>
<dbReference type="CDD" id="cd02947">
    <property type="entry name" value="TRX_family"/>
    <property type="match status" value="1"/>
</dbReference>
<evidence type="ECO:0000313" key="2">
    <source>
        <dbReference type="EMBL" id="SLM17634.1"/>
    </source>
</evidence>
<reference evidence="2" key="1">
    <citation type="submission" date="2017-02" db="EMBL/GenBank/DDBJ databases">
        <authorList>
            <person name="Regsiter A."/>
            <person name="William W."/>
        </authorList>
    </citation>
    <scope>NUCLEOTIDE SEQUENCE</scope>
    <source>
        <strain evidence="2">BdmA 4</strain>
    </source>
</reference>
<dbReference type="SUPFAM" id="SSF52833">
    <property type="entry name" value="Thioredoxin-like"/>
    <property type="match status" value="1"/>
</dbReference>
<dbReference type="AlphaFoldDB" id="A0A3P3XN07"/>
<dbReference type="InterPro" id="IPR036249">
    <property type="entry name" value="Thioredoxin-like_sf"/>
</dbReference>
<dbReference type="Gene3D" id="3.40.30.10">
    <property type="entry name" value="Glutaredoxin"/>
    <property type="match status" value="1"/>
</dbReference>
<protein>
    <submittedName>
        <fullName evidence="2">Thiol-disulfide isomerase and thioredoxins</fullName>
    </submittedName>
</protein>
<sequence>MLYRFLYIFKDMKELGSYDELIRLMQQEKAALFYFSTPDCGVCKSIKPKVISLVQEHFPLLKLYYINTEAVPEARGQFSVYSVPVVLVFFQGREYIREARNFGIMELGAKIDRYYSMMFEKATQ</sequence>
<dbReference type="EMBL" id="FWDO01000004">
    <property type="protein sequence ID" value="SLM17634.1"/>
    <property type="molecule type" value="Genomic_DNA"/>
</dbReference>
<organism evidence="2">
    <name type="scientific">uncultured spirochete</name>
    <dbReference type="NCBI Taxonomy" id="156406"/>
    <lineage>
        <taxon>Bacteria</taxon>
        <taxon>Pseudomonadati</taxon>
        <taxon>Spirochaetota</taxon>
        <taxon>Spirochaetia</taxon>
        <taxon>Spirochaetales</taxon>
        <taxon>environmental samples</taxon>
    </lineage>
</organism>
<proteinExistence type="predicted"/>